<dbReference type="Proteomes" id="UP001161757">
    <property type="component" value="Unassembled WGS sequence"/>
</dbReference>
<dbReference type="AlphaFoldDB" id="A0AAN6IRH0"/>
<dbReference type="InterPro" id="IPR052523">
    <property type="entry name" value="Trichothecene_AcTrans"/>
</dbReference>
<dbReference type="EMBL" id="JAJGCB010000022">
    <property type="protein sequence ID" value="KAJ8987842.1"/>
    <property type="molecule type" value="Genomic_DNA"/>
</dbReference>
<dbReference type="SUPFAM" id="SSF55729">
    <property type="entry name" value="Acyl-CoA N-acyltransferases (Nat)"/>
    <property type="match status" value="1"/>
</dbReference>
<dbReference type="PANTHER" id="PTHR42791">
    <property type="entry name" value="GNAT FAMILY ACETYLTRANSFERASE"/>
    <property type="match status" value="1"/>
</dbReference>
<proteinExistence type="predicted"/>
<evidence type="ECO:0000313" key="2">
    <source>
        <dbReference type="Proteomes" id="UP001161757"/>
    </source>
</evidence>
<evidence type="ECO:0000313" key="1">
    <source>
        <dbReference type="EMBL" id="KAJ8987842.1"/>
    </source>
</evidence>
<dbReference type="PANTHER" id="PTHR42791:SF1">
    <property type="entry name" value="N-ACETYLTRANSFERASE DOMAIN-CONTAINING PROTEIN"/>
    <property type="match status" value="1"/>
</dbReference>
<name>A0AAN6IRH0_EXODE</name>
<dbReference type="InterPro" id="IPR016181">
    <property type="entry name" value="Acyl_CoA_acyltransferase"/>
</dbReference>
<sequence>MGSEFHPDAVQVKDEQEITRFAEVIAAAFANDALNRYIYLGRESRPDHPKFKNSQERVQYWVNLIKGRFEAGGVLLHTYDWAAVALWLRPGVKKPRPSGTISEGAAEYIEKFEAMKKKYLGDQPYWYLNLIGRAPGRSEKSAIRNLVEPIMKRAREENVPAWLEATNEHARDVYAYFGFRVAEEVRIGQGVVNAEGFAEPGGEGVRVWGMVAGL</sequence>
<accession>A0AAN6IRH0</accession>
<comment type="caution">
    <text evidence="1">The sequence shown here is derived from an EMBL/GenBank/DDBJ whole genome shotgun (WGS) entry which is preliminary data.</text>
</comment>
<dbReference type="Gene3D" id="3.40.630.30">
    <property type="match status" value="1"/>
</dbReference>
<evidence type="ECO:0008006" key="3">
    <source>
        <dbReference type="Google" id="ProtNLM"/>
    </source>
</evidence>
<organism evidence="1 2">
    <name type="scientific">Exophiala dermatitidis</name>
    <name type="common">Black yeast-like fungus</name>
    <name type="synonym">Wangiella dermatitidis</name>
    <dbReference type="NCBI Taxonomy" id="5970"/>
    <lineage>
        <taxon>Eukaryota</taxon>
        <taxon>Fungi</taxon>
        <taxon>Dikarya</taxon>
        <taxon>Ascomycota</taxon>
        <taxon>Pezizomycotina</taxon>
        <taxon>Eurotiomycetes</taxon>
        <taxon>Chaetothyriomycetidae</taxon>
        <taxon>Chaetothyriales</taxon>
        <taxon>Herpotrichiellaceae</taxon>
        <taxon>Exophiala</taxon>
    </lineage>
</organism>
<reference evidence="1" key="1">
    <citation type="submission" date="2023-01" db="EMBL/GenBank/DDBJ databases">
        <title>Exophiala dermititidis isolated from Cystic Fibrosis Patient.</title>
        <authorList>
            <person name="Kurbessoian T."/>
            <person name="Crocker A."/>
            <person name="Murante D."/>
            <person name="Hogan D.A."/>
            <person name="Stajich J.E."/>
        </authorList>
    </citation>
    <scope>NUCLEOTIDE SEQUENCE</scope>
    <source>
        <strain evidence="1">Ex8</strain>
    </source>
</reference>
<gene>
    <name evidence="1" type="ORF">HRR80_008195</name>
</gene>
<protein>
    <recommendedName>
        <fullName evidence="3">N-acetyltransferase domain-containing protein</fullName>
    </recommendedName>
</protein>